<dbReference type="GO" id="GO:0005524">
    <property type="term" value="F:ATP binding"/>
    <property type="evidence" value="ECO:0007669"/>
    <property type="project" value="UniProtKB-KW"/>
</dbReference>
<evidence type="ECO:0000256" key="3">
    <source>
        <dbReference type="ARBA" id="ARBA00022840"/>
    </source>
</evidence>
<dbReference type="PROSITE" id="PS00211">
    <property type="entry name" value="ABC_TRANSPORTER_1"/>
    <property type="match status" value="1"/>
</dbReference>
<dbReference type="InterPro" id="IPR003593">
    <property type="entry name" value="AAA+_ATPase"/>
</dbReference>
<keyword evidence="3 5" id="KW-0067">ATP-binding</keyword>
<accession>A0A7G6DYN2</accession>
<dbReference type="InterPro" id="IPR027417">
    <property type="entry name" value="P-loop_NTPase"/>
</dbReference>
<organism evidence="5 6">
    <name type="scientific">Thermanaerosceptrum fracticalcis</name>
    <dbReference type="NCBI Taxonomy" id="1712410"/>
    <lineage>
        <taxon>Bacteria</taxon>
        <taxon>Bacillati</taxon>
        <taxon>Bacillota</taxon>
        <taxon>Clostridia</taxon>
        <taxon>Eubacteriales</taxon>
        <taxon>Peptococcaceae</taxon>
        <taxon>Thermanaerosceptrum</taxon>
    </lineage>
</organism>
<dbReference type="InterPro" id="IPR003439">
    <property type="entry name" value="ABC_transporter-like_ATP-bd"/>
</dbReference>
<evidence type="ECO:0000259" key="4">
    <source>
        <dbReference type="PROSITE" id="PS50893"/>
    </source>
</evidence>
<dbReference type="GO" id="GO:0005886">
    <property type="term" value="C:plasma membrane"/>
    <property type="evidence" value="ECO:0007669"/>
    <property type="project" value="TreeGrafter"/>
</dbReference>
<dbReference type="EMBL" id="CP045798">
    <property type="protein sequence ID" value="QNB44936.1"/>
    <property type="molecule type" value="Genomic_DNA"/>
</dbReference>
<dbReference type="OrthoDB" id="9806149at2"/>
<evidence type="ECO:0000313" key="5">
    <source>
        <dbReference type="EMBL" id="QNB44936.1"/>
    </source>
</evidence>
<feature type="domain" description="ABC transporter" evidence="4">
    <location>
        <begin position="2"/>
        <end position="235"/>
    </location>
</feature>
<dbReference type="GO" id="GO:0016887">
    <property type="term" value="F:ATP hydrolysis activity"/>
    <property type="evidence" value="ECO:0007669"/>
    <property type="project" value="InterPro"/>
</dbReference>
<protein>
    <submittedName>
        <fullName evidence="5">ATP-binding cassette domain-containing protein</fullName>
    </submittedName>
</protein>
<dbReference type="RefSeq" id="WP_034423714.1">
    <property type="nucleotide sequence ID" value="NZ_CP045798.1"/>
</dbReference>
<evidence type="ECO:0000256" key="1">
    <source>
        <dbReference type="ARBA" id="ARBA00022448"/>
    </source>
</evidence>
<dbReference type="InterPro" id="IPR051120">
    <property type="entry name" value="ABC_AA/LPS_Transport"/>
</dbReference>
<dbReference type="InterPro" id="IPR017871">
    <property type="entry name" value="ABC_transporter-like_CS"/>
</dbReference>
<gene>
    <name evidence="5" type="ORF">BR63_00490</name>
</gene>
<sequence>MLELKDVSLTIEGEKGAVEILHNINLTLEDRRFYVITGPNGGGKSSLAKLLMGIYRPTYGRIILDGQDITDLGITERARLGVGYAFQQPPRFKGLTVKELLQLAGGKNSFGNVCNYLFDVGLCPQDYQDREVDASLSGGELKRIEIATLLARKLKVALYDEPEAGIDLWSFGRLTETFKTMHKKYATTMIIISHQERILSLADEIIMIAEGSVKQKGTKEQIWPLIMDEAGCACSKDCIERADNNAECNR</sequence>
<dbReference type="AlphaFoldDB" id="A0A7G6DYN2"/>
<evidence type="ECO:0000256" key="2">
    <source>
        <dbReference type="ARBA" id="ARBA00022741"/>
    </source>
</evidence>
<dbReference type="SUPFAM" id="SSF52540">
    <property type="entry name" value="P-loop containing nucleoside triphosphate hydrolases"/>
    <property type="match status" value="1"/>
</dbReference>
<dbReference type="Proteomes" id="UP000515847">
    <property type="component" value="Chromosome"/>
</dbReference>
<dbReference type="KEGG" id="tfr:BR63_00490"/>
<dbReference type="Pfam" id="PF00005">
    <property type="entry name" value="ABC_tran"/>
    <property type="match status" value="1"/>
</dbReference>
<keyword evidence="6" id="KW-1185">Reference proteome</keyword>
<dbReference type="PROSITE" id="PS50893">
    <property type="entry name" value="ABC_TRANSPORTER_2"/>
    <property type="match status" value="1"/>
</dbReference>
<keyword evidence="1" id="KW-0813">Transport</keyword>
<reference evidence="5 6" key="1">
    <citation type="journal article" date="2019" name="Front. Microbiol.">
        <title>Thermoanaerosceptrum fracticalcis gen. nov. sp. nov., a Novel Fumarate-Fermenting Microorganism From a Deep Fractured Carbonate Aquifer of the US Great Basin.</title>
        <authorList>
            <person name="Hamilton-Brehm S.D."/>
            <person name="Stewart L.E."/>
            <person name="Zavarin M."/>
            <person name="Caldwell M."/>
            <person name="Lawson P.A."/>
            <person name="Onstott T.C."/>
            <person name="Grzymski J."/>
            <person name="Neveux I."/>
            <person name="Lollar B.S."/>
            <person name="Russell C.E."/>
            <person name="Moser D.P."/>
        </authorList>
    </citation>
    <scope>NUCLEOTIDE SEQUENCE [LARGE SCALE GENOMIC DNA]</scope>
    <source>
        <strain evidence="5 6">DRI-13</strain>
    </source>
</reference>
<proteinExistence type="predicted"/>
<name>A0A7G6DYN2_THEFR</name>
<keyword evidence="2" id="KW-0547">Nucleotide-binding</keyword>
<dbReference type="PANTHER" id="PTHR45772">
    <property type="entry name" value="CONSERVED COMPONENT OF ABC TRANSPORTER FOR NATURAL AMINO ACIDS-RELATED"/>
    <property type="match status" value="1"/>
</dbReference>
<evidence type="ECO:0000313" key="6">
    <source>
        <dbReference type="Proteomes" id="UP000515847"/>
    </source>
</evidence>
<dbReference type="SMART" id="SM00382">
    <property type="entry name" value="AAA"/>
    <property type="match status" value="1"/>
</dbReference>
<dbReference type="Gene3D" id="3.40.50.300">
    <property type="entry name" value="P-loop containing nucleotide triphosphate hydrolases"/>
    <property type="match status" value="1"/>
</dbReference>